<dbReference type="AlphaFoldDB" id="A0A2P2K7F1"/>
<dbReference type="PANTHER" id="PTHR46372:SF6">
    <property type="entry name" value="PROTEIN WVD2-LIKE 1"/>
    <property type="match status" value="1"/>
</dbReference>
<evidence type="ECO:0000256" key="1">
    <source>
        <dbReference type="SAM" id="MobiDB-lite"/>
    </source>
</evidence>
<proteinExistence type="predicted"/>
<sequence>MGREFSSAHMDKKPNGVVLKSNHVSHDVAHVAPRISEDTIEEKEYEKECTTEDSVENSSEIHDVLGVKGTNFGADLPEQKNCKPGTQKSSDDKNSGSTIPKSGGIGNVHAQQTVPLPCALASDKHADVNKSPTANTLQSPTATKTSPSNSSLTARKLSQSENKHHLDEDDSWSVVSSYPLLT</sequence>
<dbReference type="GO" id="GO:0008017">
    <property type="term" value="F:microtubule binding"/>
    <property type="evidence" value="ECO:0007669"/>
    <property type="project" value="InterPro"/>
</dbReference>
<organism evidence="2">
    <name type="scientific">Rhizophora mucronata</name>
    <name type="common">Asiatic mangrove</name>
    <dbReference type="NCBI Taxonomy" id="61149"/>
    <lineage>
        <taxon>Eukaryota</taxon>
        <taxon>Viridiplantae</taxon>
        <taxon>Streptophyta</taxon>
        <taxon>Embryophyta</taxon>
        <taxon>Tracheophyta</taxon>
        <taxon>Spermatophyta</taxon>
        <taxon>Magnoliopsida</taxon>
        <taxon>eudicotyledons</taxon>
        <taxon>Gunneridae</taxon>
        <taxon>Pentapetalae</taxon>
        <taxon>rosids</taxon>
        <taxon>fabids</taxon>
        <taxon>Malpighiales</taxon>
        <taxon>Rhizophoraceae</taxon>
        <taxon>Rhizophora</taxon>
    </lineage>
</organism>
<reference evidence="2" key="1">
    <citation type="submission" date="2018-02" db="EMBL/GenBank/DDBJ databases">
        <title>Rhizophora mucronata_Transcriptome.</title>
        <authorList>
            <person name="Meera S.P."/>
            <person name="Sreeshan A."/>
            <person name="Augustine A."/>
        </authorList>
    </citation>
    <scope>NUCLEOTIDE SEQUENCE</scope>
    <source>
        <tissue evidence="2">Leaf</tissue>
    </source>
</reference>
<name>A0A2P2K7F1_RHIMU</name>
<feature type="compositionally biased region" description="Polar residues" evidence="1">
    <location>
        <begin position="130"/>
        <end position="160"/>
    </location>
</feature>
<dbReference type="PANTHER" id="PTHR46372">
    <property type="entry name" value="PROTEIN WVD2-LIKE 3"/>
    <property type="match status" value="1"/>
</dbReference>
<dbReference type="InterPro" id="IPR044806">
    <property type="entry name" value="WVD2/WDL1-4"/>
</dbReference>
<evidence type="ECO:0000313" key="2">
    <source>
        <dbReference type="EMBL" id="MBX01646.1"/>
    </source>
</evidence>
<accession>A0A2P2K7F1</accession>
<dbReference type="EMBL" id="GGEC01021162">
    <property type="protein sequence ID" value="MBX01646.1"/>
    <property type="molecule type" value="Transcribed_RNA"/>
</dbReference>
<dbReference type="GO" id="GO:0000226">
    <property type="term" value="P:microtubule cytoskeleton organization"/>
    <property type="evidence" value="ECO:0007669"/>
    <property type="project" value="InterPro"/>
</dbReference>
<protein>
    <submittedName>
        <fullName evidence="2">Protein WVD2-like 1</fullName>
    </submittedName>
</protein>
<feature type="region of interest" description="Disordered" evidence="1">
    <location>
        <begin position="31"/>
        <end position="182"/>
    </location>
</feature>